<protein>
    <recommendedName>
        <fullName evidence="3">Sulfatase N-terminal domain-containing protein</fullName>
    </recommendedName>
</protein>
<evidence type="ECO:0000256" key="2">
    <source>
        <dbReference type="ARBA" id="ARBA00022801"/>
    </source>
</evidence>
<evidence type="ECO:0000313" key="5">
    <source>
        <dbReference type="Proteomes" id="UP000616885"/>
    </source>
</evidence>
<dbReference type="PANTHER" id="PTHR42693:SF53">
    <property type="entry name" value="ENDO-4-O-SULFATASE"/>
    <property type="match status" value="1"/>
</dbReference>
<evidence type="ECO:0000256" key="1">
    <source>
        <dbReference type="ARBA" id="ARBA00008779"/>
    </source>
</evidence>
<accession>A0A8H7TKC6</accession>
<evidence type="ECO:0000259" key="3">
    <source>
        <dbReference type="Pfam" id="PF00884"/>
    </source>
</evidence>
<name>A0A8H7TKC6_BIOOC</name>
<keyword evidence="2" id="KW-0378">Hydrolase</keyword>
<dbReference type="InterPro" id="IPR017850">
    <property type="entry name" value="Alkaline_phosphatase_core_sf"/>
</dbReference>
<comment type="similarity">
    <text evidence="1">Belongs to the sulfatase family.</text>
</comment>
<dbReference type="Gene3D" id="3.40.720.10">
    <property type="entry name" value="Alkaline Phosphatase, subunit A"/>
    <property type="match status" value="1"/>
</dbReference>
<dbReference type="PANTHER" id="PTHR42693">
    <property type="entry name" value="ARYLSULFATASE FAMILY MEMBER"/>
    <property type="match status" value="1"/>
</dbReference>
<dbReference type="CDD" id="cd16027">
    <property type="entry name" value="SGSH"/>
    <property type="match status" value="1"/>
</dbReference>
<sequence length="497" mass="56595">MDKNILLIIADDLGRNLGVCGESKVKTPNLDDLAAQGTYFDMAFASTASCSGSRSVIQSGLHTHQTGQLGLLRGFQGLHYFTTFDHVDTSPKVFNGLGYLTGIINKVHVGPAECYPWRVREESDTRDVAWAAERSAAFFERAKEEKKPFFLTVGYIDPHRDLTRGGFGNTQDYKGVQHLSYDPKDVTIPFFLSDVPEVRQELSEYYSAVWRLDQGVGMLLNELSKAGLDDNTLVMFTSDNGPPFVNSKSTLYDAGVRLPMIIRVPGGRTGVVNPNLISFIDILPTFLDWAGYGSVKGNRKGRSVLPIMNETRELDEWGHVFGSHTFHELTAYYPTRYMRTKRFKYHRNVAWQLDFPFPGDLYGALSWEGMRNAEPAMIGKRPVANYIRRGPEELFDLEADPEEVRNLAKEPEYQEQLLECRKALEQWQLDTEDPWYFRDGISTRVIFNHIDAGMKMPDRWDFDVENPGSKDGSQMAHSFQEVRGRGRWVIRTSHYRI</sequence>
<evidence type="ECO:0000313" key="4">
    <source>
        <dbReference type="EMBL" id="KAF9751208.1"/>
    </source>
</evidence>
<reference evidence="4" key="1">
    <citation type="submission" date="2020-10" db="EMBL/GenBank/DDBJ databases">
        <title>High-Quality Genome Resource of Clonostachys rosea strain S41 by Oxford Nanopore Long-Read Sequencing.</title>
        <authorList>
            <person name="Wang H."/>
        </authorList>
    </citation>
    <scope>NUCLEOTIDE SEQUENCE</scope>
    <source>
        <strain evidence="4">S41</strain>
    </source>
</reference>
<feature type="domain" description="Sulfatase N-terminal" evidence="3">
    <location>
        <begin position="3"/>
        <end position="292"/>
    </location>
</feature>
<organism evidence="4 5">
    <name type="scientific">Bionectria ochroleuca</name>
    <name type="common">Gliocladium roseum</name>
    <dbReference type="NCBI Taxonomy" id="29856"/>
    <lineage>
        <taxon>Eukaryota</taxon>
        <taxon>Fungi</taxon>
        <taxon>Dikarya</taxon>
        <taxon>Ascomycota</taxon>
        <taxon>Pezizomycotina</taxon>
        <taxon>Sordariomycetes</taxon>
        <taxon>Hypocreomycetidae</taxon>
        <taxon>Hypocreales</taxon>
        <taxon>Bionectriaceae</taxon>
        <taxon>Clonostachys</taxon>
    </lineage>
</organism>
<dbReference type="AlphaFoldDB" id="A0A8H7TKC6"/>
<comment type="caution">
    <text evidence="4">The sequence shown here is derived from an EMBL/GenBank/DDBJ whole genome shotgun (WGS) entry which is preliminary data.</text>
</comment>
<dbReference type="InterPro" id="IPR050738">
    <property type="entry name" value="Sulfatase"/>
</dbReference>
<dbReference type="GO" id="GO:0004065">
    <property type="term" value="F:arylsulfatase activity"/>
    <property type="evidence" value="ECO:0007669"/>
    <property type="project" value="TreeGrafter"/>
</dbReference>
<proteinExistence type="inferred from homology"/>
<dbReference type="InterPro" id="IPR000917">
    <property type="entry name" value="Sulfatase_N"/>
</dbReference>
<dbReference type="SUPFAM" id="SSF53649">
    <property type="entry name" value="Alkaline phosphatase-like"/>
    <property type="match status" value="1"/>
</dbReference>
<dbReference type="Pfam" id="PF00884">
    <property type="entry name" value="Sulfatase"/>
    <property type="match status" value="1"/>
</dbReference>
<dbReference type="EMBL" id="JADCTT010000006">
    <property type="protein sequence ID" value="KAF9751208.1"/>
    <property type="molecule type" value="Genomic_DNA"/>
</dbReference>
<dbReference type="Proteomes" id="UP000616885">
    <property type="component" value="Unassembled WGS sequence"/>
</dbReference>
<gene>
    <name evidence="4" type="ORF">IM811_015428</name>
</gene>